<accession>R7B230</accession>
<feature type="transmembrane region" description="Helical" evidence="1">
    <location>
        <begin position="368"/>
        <end position="390"/>
    </location>
</feature>
<feature type="transmembrane region" description="Helical" evidence="1">
    <location>
        <begin position="411"/>
        <end position="428"/>
    </location>
</feature>
<reference evidence="2" key="1">
    <citation type="submission" date="2012-11" db="EMBL/GenBank/DDBJ databases">
        <title>Dependencies among metagenomic species, viruses, plasmids and units of genetic variation.</title>
        <authorList>
            <person name="Nielsen H.B."/>
            <person name="Almeida M."/>
            <person name="Juncker A.S."/>
            <person name="Rasmussen S."/>
            <person name="Li J."/>
            <person name="Sunagawa S."/>
            <person name="Plichta D."/>
            <person name="Gautier L."/>
            <person name="Le Chatelier E."/>
            <person name="Peletier E."/>
            <person name="Bonde I."/>
            <person name="Nielsen T."/>
            <person name="Manichanh C."/>
            <person name="Arumugam M."/>
            <person name="Batto J."/>
            <person name="Santos M.B.Q.D."/>
            <person name="Blom N."/>
            <person name="Borruel N."/>
            <person name="Burgdorf K.S."/>
            <person name="Boumezbeur F."/>
            <person name="Casellas F."/>
            <person name="Dore J."/>
            <person name="Guarner F."/>
            <person name="Hansen T."/>
            <person name="Hildebrand F."/>
            <person name="Kaas R.S."/>
            <person name="Kennedy S."/>
            <person name="Kristiansen K."/>
            <person name="Kultima J.R."/>
            <person name="Leonard P."/>
            <person name="Levenez F."/>
            <person name="Lund O."/>
            <person name="Moumen B."/>
            <person name="Le Paslier D."/>
            <person name="Pons N."/>
            <person name="Pedersen O."/>
            <person name="Prifti E."/>
            <person name="Qin J."/>
            <person name="Raes J."/>
            <person name="Tap J."/>
            <person name="Tims S."/>
            <person name="Ussery D.W."/>
            <person name="Yamada T."/>
            <person name="MetaHit consortium"/>
            <person name="Renault P."/>
            <person name="Sicheritz-Ponten T."/>
            <person name="Bork P."/>
            <person name="Wang J."/>
            <person name="Brunak S."/>
            <person name="Ehrlich S.D."/>
        </authorList>
    </citation>
    <scope>NUCLEOTIDE SEQUENCE [LARGE SCALE GENOMIC DNA]</scope>
</reference>
<organism evidence="2 3">
    <name type="scientific">Bacteroides pectinophilus CAG:437</name>
    <dbReference type="NCBI Taxonomy" id="1263051"/>
    <lineage>
        <taxon>Bacteria</taxon>
        <taxon>Bacillati</taxon>
        <taxon>Bacillota</taxon>
        <taxon>Clostridia</taxon>
        <taxon>Eubacteriales</taxon>
    </lineage>
</organism>
<protein>
    <recommendedName>
        <fullName evidence="4">Glycosyltransferase RgtA/B/C/D-like domain-containing protein</fullName>
    </recommendedName>
</protein>
<feature type="transmembrane region" description="Helical" evidence="1">
    <location>
        <begin position="240"/>
        <end position="273"/>
    </location>
</feature>
<feature type="transmembrane region" description="Helical" evidence="1">
    <location>
        <begin position="29"/>
        <end position="50"/>
    </location>
</feature>
<feature type="transmembrane region" description="Helical" evidence="1">
    <location>
        <begin position="440"/>
        <end position="461"/>
    </location>
</feature>
<keyword evidence="1" id="KW-0812">Transmembrane</keyword>
<proteinExistence type="predicted"/>
<keyword evidence="1" id="KW-1133">Transmembrane helix</keyword>
<feature type="transmembrane region" description="Helical" evidence="1">
    <location>
        <begin position="531"/>
        <end position="552"/>
    </location>
</feature>
<dbReference type="EMBL" id="CBHH010000052">
    <property type="protein sequence ID" value="CDD57776.1"/>
    <property type="molecule type" value="Genomic_DNA"/>
</dbReference>
<feature type="transmembrane region" description="Helical" evidence="1">
    <location>
        <begin position="500"/>
        <end position="519"/>
    </location>
</feature>
<evidence type="ECO:0008006" key="4">
    <source>
        <dbReference type="Google" id="ProtNLM"/>
    </source>
</evidence>
<gene>
    <name evidence="2" type="ORF">BN656_01799</name>
</gene>
<name>R7B230_9FIRM</name>
<feature type="transmembrane region" description="Helical" evidence="1">
    <location>
        <begin position="56"/>
        <end position="78"/>
    </location>
</feature>
<feature type="transmembrane region" description="Helical" evidence="1">
    <location>
        <begin position="293"/>
        <end position="318"/>
    </location>
</feature>
<feature type="transmembrane region" description="Helical" evidence="1">
    <location>
        <begin position="330"/>
        <end position="353"/>
    </location>
</feature>
<comment type="caution">
    <text evidence="2">The sequence shown here is derived from an EMBL/GenBank/DDBJ whole genome shotgun (WGS) entry which is preliminary data.</text>
</comment>
<evidence type="ECO:0000313" key="2">
    <source>
        <dbReference type="EMBL" id="CDD57776.1"/>
    </source>
</evidence>
<dbReference type="AlphaFoldDB" id="R7B230"/>
<feature type="transmembrane region" description="Helical" evidence="1">
    <location>
        <begin position="473"/>
        <end position="494"/>
    </location>
</feature>
<evidence type="ECO:0000313" key="3">
    <source>
        <dbReference type="Proteomes" id="UP000018141"/>
    </source>
</evidence>
<evidence type="ECO:0000256" key="1">
    <source>
        <dbReference type="SAM" id="Phobius"/>
    </source>
</evidence>
<feature type="transmembrane region" description="Helical" evidence="1">
    <location>
        <begin position="6"/>
        <end position="22"/>
    </location>
</feature>
<sequence length="688" mass="78554">MTAVFVIAGIAVMMAAFSIAYYKRDIVELFVMGLTGFFCAYVLASGILFWMDKFGIHAALKITLVAGIVFMALVTAVIKRRPTAVFHYKESMIPLAVFVLMLIAMHSKFGYFGMGQDQGVYQVKALALIYDENSNIYSFDEYGRLEEKTDIESYEYEAVHSLVGFYGYDSKVPVLDKADFPDKLTGVLHGIPTYSAMLALYGSLFGYANMADLQTVLMFMGLFLMYYVMRNLRVNKKLRLAGLLIFGCSPIVLWTAKATLTEIFIFVLIMLYLYLMADRKYPQYACMSFVPIVVFAFFHATIYTIMPMIVIAYFILYYMTRDKQYMWADVGALAGYLAGFYMMRACASVYTYGNYKKIFILGINADNLAAVVTAVVVVCMALAFALLYVPMEKQEKFREFFTRGIRKHMRLVVRILLVASIAVLILTFMHTKMRFSYSTFYAYVISSGIVPVIFLFAAFIYRPQFITAHKDHLLLTIMFVYMVIMYSCVFKPSIAYYYYYARYIVPYLPVIIILTMLRISRIDSKAGAKKFVITLAVAGIYAVLMLPNNIALATQKDITNMSWDIVEDLSAKFSEGDAVIIDSALASTLKFPVKIMTHADVYPVTDNLKEQIGRLEQDHDRVYYITTTDWFLFKDYGIDNIYSNVNDIYYDESETQSSVKKSGINPFPTKFSVEKQLVNVYRCSYTLE</sequence>
<feature type="transmembrane region" description="Helical" evidence="1">
    <location>
        <begin position="204"/>
        <end position="228"/>
    </location>
</feature>
<feature type="transmembrane region" description="Helical" evidence="1">
    <location>
        <begin position="90"/>
        <end position="107"/>
    </location>
</feature>
<dbReference type="Proteomes" id="UP000018141">
    <property type="component" value="Unassembled WGS sequence"/>
</dbReference>
<keyword evidence="1" id="KW-0472">Membrane</keyword>